<gene>
    <name evidence="2" type="ORF">Pcinc_025800</name>
</gene>
<reference evidence="2" key="1">
    <citation type="submission" date="2023-10" db="EMBL/GenBank/DDBJ databases">
        <title>Genome assemblies of two species of porcelain crab, Petrolisthes cinctipes and Petrolisthes manimaculis (Anomura: Porcellanidae).</title>
        <authorList>
            <person name="Angst P."/>
        </authorList>
    </citation>
    <scope>NUCLEOTIDE SEQUENCE</scope>
    <source>
        <strain evidence="2">PB745_01</strain>
        <tissue evidence="2">Gill</tissue>
    </source>
</reference>
<feature type="compositionally biased region" description="Polar residues" evidence="1">
    <location>
        <begin position="91"/>
        <end position="101"/>
    </location>
</feature>
<accession>A0AAE1KB82</accession>
<dbReference type="AlphaFoldDB" id="A0AAE1KB82"/>
<keyword evidence="3" id="KW-1185">Reference proteome</keyword>
<organism evidence="2 3">
    <name type="scientific">Petrolisthes cinctipes</name>
    <name type="common">Flat porcelain crab</name>
    <dbReference type="NCBI Taxonomy" id="88211"/>
    <lineage>
        <taxon>Eukaryota</taxon>
        <taxon>Metazoa</taxon>
        <taxon>Ecdysozoa</taxon>
        <taxon>Arthropoda</taxon>
        <taxon>Crustacea</taxon>
        <taxon>Multicrustacea</taxon>
        <taxon>Malacostraca</taxon>
        <taxon>Eumalacostraca</taxon>
        <taxon>Eucarida</taxon>
        <taxon>Decapoda</taxon>
        <taxon>Pleocyemata</taxon>
        <taxon>Anomura</taxon>
        <taxon>Galatheoidea</taxon>
        <taxon>Porcellanidae</taxon>
        <taxon>Petrolisthes</taxon>
    </lineage>
</organism>
<protein>
    <submittedName>
        <fullName evidence="2">Uncharacterized protein</fullName>
    </submittedName>
</protein>
<evidence type="ECO:0000313" key="3">
    <source>
        <dbReference type="Proteomes" id="UP001286313"/>
    </source>
</evidence>
<evidence type="ECO:0000313" key="2">
    <source>
        <dbReference type="EMBL" id="KAK3868762.1"/>
    </source>
</evidence>
<comment type="caution">
    <text evidence="2">The sequence shown here is derived from an EMBL/GenBank/DDBJ whole genome shotgun (WGS) entry which is preliminary data.</text>
</comment>
<feature type="region of interest" description="Disordered" evidence="1">
    <location>
        <begin position="74"/>
        <end position="101"/>
    </location>
</feature>
<name>A0AAE1KB82_PETCI</name>
<proteinExistence type="predicted"/>
<dbReference type="EMBL" id="JAWQEG010002943">
    <property type="protein sequence ID" value="KAK3868762.1"/>
    <property type="molecule type" value="Genomic_DNA"/>
</dbReference>
<feature type="compositionally biased region" description="Basic and acidic residues" evidence="1">
    <location>
        <begin position="78"/>
        <end position="90"/>
    </location>
</feature>
<sequence length="133" mass="14643">MPQIGQSPISSPGSILSIKEIIQPTDHANSYSQCGLSTGLPTRISPFYPFPLALPSSLLSPRLCVTILSTTTRRPRMKKMDENGREERNGGHQNMQDPGWSTTPRIVRTRLLLVGRELLKALPGASLDIDHNL</sequence>
<dbReference type="Proteomes" id="UP001286313">
    <property type="component" value="Unassembled WGS sequence"/>
</dbReference>
<evidence type="ECO:0000256" key="1">
    <source>
        <dbReference type="SAM" id="MobiDB-lite"/>
    </source>
</evidence>